<dbReference type="RefSeq" id="WP_112148493.1">
    <property type="nucleotide sequence ID" value="NZ_PRLE01000003.1"/>
</dbReference>
<evidence type="ECO:0000256" key="7">
    <source>
        <dbReference type="SAM" id="Phobius"/>
    </source>
</evidence>
<dbReference type="EMBL" id="PRLE01000003">
    <property type="protein sequence ID" value="RAW59519.1"/>
    <property type="molecule type" value="Genomic_DNA"/>
</dbReference>
<feature type="transmembrane region" description="Helical" evidence="7">
    <location>
        <begin position="236"/>
        <end position="255"/>
    </location>
</feature>
<dbReference type="InterPro" id="IPR004680">
    <property type="entry name" value="Cit_transptr-like_dom"/>
</dbReference>
<keyword evidence="2" id="KW-0813">Transport</keyword>
<gene>
    <name evidence="9" type="ORF">C4N22_07290</name>
</gene>
<keyword evidence="4" id="KW-0677">Repeat</keyword>
<evidence type="ECO:0000313" key="9">
    <source>
        <dbReference type="EMBL" id="RAW59519.1"/>
    </source>
</evidence>
<dbReference type="PANTHER" id="PTHR43652:SF2">
    <property type="entry name" value="BASIC AMINO ACID ANTIPORTER YFCC-RELATED"/>
    <property type="match status" value="1"/>
</dbReference>
<feature type="transmembrane region" description="Helical" evidence="7">
    <location>
        <begin position="90"/>
        <end position="123"/>
    </location>
</feature>
<evidence type="ECO:0000313" key="10">
    <source>
        <dbReference type="Proteomes" id="UP000250583"/>
    </source>
</evidence>
<evidence type="ECO:0000259" key="8">
    <source>
        <dbReference type="Pfam" id="PF03600"/>
    </source>
</evidence>
<dbReference type="AlphaFoldDB" id="A0A329UDQ8"/>
<dbReference type="OrthoDB" id="9765532at2"/>
<dbReference type="GO" id="GO:0005886">
    <property type="term" value="C:plasma membrane"/>
    <property type="evidence" value="ECO:0007669"/>
    <property type="project" value="TreeGrafter"/>
</dbReference>
<feature type="transmembrane region" description="Helical" evidence="7">
    <location>
        <begin position="52"/>
        <end position="70"/>
    </location>
</feature>
<feature type="transmembrane region" description="Helical" evidence="7">
    <location>
        <begin position="267"/>
        <end position="287"/>
    </location>
</feature>
<organism evidence="9 10">
    <name type="scientific">Faecalibacterium prausnitzii</name>
    <dbReference type="NCBI Taxonomy" id="853"/>
    <lineage>
        <taxon>Bacteria</taxon>
        <taxon>Bacillati</taxon>
        <taxon>Bacillota</taxon>
        <taxon>Clostridia</taxon>
        <taxon>Eubacteriales</taxon>
        <taxon>Oscillospiraceae</taxon>
        <taxon>Faecalibacterium</taxon>
    </lineage>
</organism>
<feature type="transmembrane region" description="Helical" evidence="7">
    <location>
        <begin position="325"/>
        <end position="346"/>
    </location>
</feature>
<feature type="domain" description="Citrate transporter-like" evidence="8">
    <location>
        <begin position="19"/>
        <end position="387"/>
    </location>
</feature>
<protein>
    <recommendedName>
        <fullName evidence="8">Citrate transporter-like domain-containing protein</fullName>
    </recommendedName>
</protein>
<dbReference type="PANTHER" id="PTHR43652">
    <property type="entry name" value="BASIC AMINO ACID ANTIPORTER YFCC-RELATED"/>
    <property type="match status" value="1"/>
</dbReference>
<name>A0A329UDQ8_9FIRM</name>
<comment type="subcellular location">
    <subcellularLocation>
        <location evidence="1">Membrane</location>
        <topology evidence="1">Multi-pass membrane protein</topology>
    </subcellularLocation>
</comment>
<accession>A0A329UDQ8</accession>
<evidence type="ECO:0000256" key="4">
    <source>
        <dbReference type="ARBA" id="ARBA00022737"/>
    </source>
</evidence>
<comment type="caution">
    <text evidence="9">The sequence shown here is derived from an EMBL/GenBank/DDBJ whole genome shotgun (WGS) entry which is preliminary data.</text>
</comment>
<feature type="transmembrane region" description="Helical" evidence="7">
    <location>
        <begin position="382"/>
        <end position="408"/>
    </location>
</feature>
<feature type="transmembrane region" description="Helical" evidence="7">
    <location>
        <begin position="299"/>
        <end position="319"/>
    </location>
</feature>
<keyword evidence="3 7" id="KW-0812">Transmembrane</keyword>
<dbReference type="InterPro" id="IPR051679">
    <property type="entry name" value="DASS-Related_Transporters"/>
</dbReference>
<proteinExistence type="predicted"/>
<keyword evidence="5 7" id="KW-1133">Transmembrane helix</keyword>
<evidence type="ECO:0000256" key="3">
    <source>
        <dbReference type="ARBA" id="ARBA00022692"/>
    </source>
</evidence>
<feature type="transmembrane region" description="Helical" evidence="7">
    <location>
        <begin position="358"/>
        <end position="376"/>
    </location>
</feature>
<feature type="transmembrane region" description="Helical" evidence="7">
    <location>
        <begin position="5"/>
        <end position="21"/>
    </location>
</feature>
<evidence type="ECO:0000256" key="6">
    <source>
        <dbReference type="ARBA" id="ARBA00023136"/>
    </source>
</evidence>
<evidence type="ECO:0000256" key="2">
    <source>
        <dbReference type="ARBA" id="ARBA00022448"/>
    </source>
</evidence>
<dbReference type="Proteomes" id="UP000250583">
    <property type="component" value="Unassembled WGS sequence"/>
</dbReference>
<dbReference type="Pfam" id="PF03600">
    <property type="entry name" value="CitMHS"/>
    <property type="match status" value="1"/>
</dbReference>
<feature type="transmembrane region" description="Helical" evidence="7">
    <location>
        <begin position="420"/>
        <end position="439"/>
    </location>
</feature>
<reference evidence="9 10" key="1">
    <citation type="submission" date="2018-02" db="EMBL/GenBank/DDBJ databases">
        <title>Complete genome sequencing of Faecalibacterium prausnitzii strains isolated from the human gut.</title>
        <authorList>
            <person name="Fitzgerald B.C."/>
            <person name="Shkoporov A.N."/>
            <person name="Ross P.R."/>
            <person name="Hill C."/>
        </authorList>
    </citation>
    <scope>NUCLEOTIDE SEQUENCE [LARGE SCALE GENOMIC DNA]</scope>
    <source>
        <strain evidence="9 10">APC923/61-1</strain>
    </source>
</reference>
<keyword evidence="6 7" id="KW-0472">Membrane</keyword>
<evidence type="ECO:0000256" key="1">
    <source>
        <dbReference type="ARBA" id="ARBA00004141"/>
    </source>
</evidence>
<feature type="transmembrane region" description="Helical" evidence="7">
    <location>
        <begin position="188"/>
        <end position="206"/>
    </location>
</feature>
<evidence type="ECO:0000256" key="5">
    <source>
        <dbReference type="ARBA" id="ARBA00022989"/>
    </source>
</evidence>
<dbReference type="GO" id="GO:0055085">
    <property type="term" value="P:transmembrane transport"/>
    <property type="evidence" value="ECO:0007669"/>
    <property type="project" value="InterPro"/>
</dbReference>
<sequence>MTTQMIICFAISAVVIAGYIWNKLSVGTVGCIGIVLFLLTGCIGPKDILGNIGNANLVMITSMFVISEGFKRTKAIHLVASTVKKISKGSMVMVMLGFTLATVMAATFTGSAVAAFCIVAPIVTATCEEMNISISKTIFSVGLVSIAACAIIPVGGSLAMLAELNGYIAANGYEQYTMEAMDLFKGRGMSLLVLILYTTFVGFRFAPEKPIVASKDSSELSKRVAHHEPLKQPQEISAIAIFCLVSLCLIFNTPLNNVLAAIGGPNLAAWEISFIGAVATVATGVLSSKEACASMPIDLTLMVAGGLCMGSALANTGAGDLIGNAIASTASSLGNPYLIGALFYLIPFFLTQIMQNRTVMAIFAPIAILACKSMGADCTGPLLLVASACCTAFMTPMATPTVPMVMGIGGYDMKSNMKQSILPAILLSAANILWVMTIYPL</sequence>
<feature type="transmembrane region" description="Helical" evidence="7">
    <location>
        <begin position="143"/>
        <end position="168"/>
    </location>
</feature>